<dbReference type="AlphaFoldDB" id="A0A383DY69"/>
<organism evidence="1">
    <name type="scientific">marine metagenome</name>
    <dbReference type="NCBI Taxonomy" id="408172"/>
    <lineage>
        <taxon>unclassified sequences</taxon>
        <taxon>metagenomes</taxon>
        <taxon>ecological metagenomes</taxon>
    </lineage>
</organism>
<feature type="non-terminal residue" evidence="1">
    <location>
        <position position="104"/>
    </location>
</feature>
<proteinExistence type="predicted"/>
<accession>A0A383DY69</accession>
<sequence length="104" mass="11973">MPLTSKLDYKKFEEGLELFGDKWVQYNPRKKIPRYGLSITSLDGGFSGRPDLDSLKEYNIEHNLNLDEPDFKTLTPIWPYVESVLSKFKNHLGRTHIIKMSAGG</sequence>
<protein>
    <submittedName>
        <fullName evidence="1">Uncharacterized protein</fullName>
    </submittedName>
</protein>
<dbReference type="EMBL" id="UINC01220995">
    <property type="protein sequence ID" value="SVE49150.1"/>
    <property type="molecule type" value="Genomic_DNA"/>
</dbReference>
<evidence type="ECO:0000313" key="1">
    <source>
        <dbReference type="EMBL" id="SVE49150.1"/>
    </source>
</evidence>
<gene>
    <name evidence="1" type="ORF">METZ01_LOCUS502004</name>
</gene>
<reference evidence="1" key="1">
    <citation type="submission" date="2018-05" db="EMBL/GenBank/DDBJ databases">
        <authorList>
            <person name="Lanie J.A."/>
            <person name="Ng W.-L."/>
            <person name="Kazmierczak K.M."/>
            <person name="Andrzejewski T.M."/>
            <person name="Davidsen T.M."/>
            <person name="Wayne K.J."/>
            <person name="Tettelin H."/>
            <person name="Glass J.I."/>
            <person name="Rusch D."/>
            <person name="Podicherti R."/>
            <person name="Tsui H.-C.T."/>
            <person name="Winkler M.E."/>
        </authorList>
    </citation>
    <scope>NUCLEOTIDE SEQUENCE</scope>
</reference>
<name>A0A383DY69_9ZZZZ</name>